<protein>
    <submittedName>
        <fullName evidence="1">Uncharacterized protein</fullName>
    </submittedName>
</protein>
<evidence type="ECO:0000313" key="1">
    <source>
        <dbReference type="EMBL" id="KAK1859188.1"/>
    </source>
</evidence>
<organism evidence="1 2">
    <name type="scientific">Pyropia yezoensis</name>
    <name type="common">Susabi-nori</name>
    <name type="synonym">Porphyra yezoensis</name>
    <dbReference type="NCBI Taxonomy" id="2788"/>
    <lineage>
        <taxon>Eukaryota</taxon>
        <taxon>Rhodophyta</taxon>
        <taxon>Bangiophyceae</taxon>
        <taxon>Bangiales</taxon>
        <taxon>Bangiaceae</taxon>
        <taxon>Pyropia</taxon>
    </lineage>
</organism>
<gene>
    <name evidence="1" type="ORF">I4F81_001785</name>
</gene>
<comment type="caution">
    <text evidence="1">The sequence shown here is derived from an EMBL/GenBank/DDBJ whole genome shotgun (WGS) entry which is preliminary data.</text>
</comment>
<dbReference type="EMBL" id="CM020618">
    <property type="protein sequence ID" value="KAK1859188.1"/>
    <property type="molecule type" value="Genomic_DNA"/>
</dbReference>
<keyword evidence="2" id="KW-1185">Reference proteome</keyword>
<accession>A0ACC3BNM0</accession>
<dbReference type="Proteomes" id="UP000798662">
    <property type="component" value="Chromosome 1"/>
</dbReference>
<evidence type="ECO:0000313" key="2">
    <source>
        <dbReference type="Proteomes" id="UP000798662"/>
    </source>
</evidence>
<proteinExistence type="predicted"/>
<name>A0ACC3BNM0_PYRYE</name>
<reference evidence="1" key="1">
    <citation type="submission" date="2019-11" db="EMBL/GenBank/DDBJ databases">
        <title>Nori genome reveals adaptations in red seaweeds to the harsh intertidal environment.</title>
        <authorList>
            <person name="Wang D."/>
            <person name="Mao Y."/>
        </authorList>
    </citation>
    <scope>NUCLEOTIDE SEQUENCE</scope>
    <source>
        <tissue evidence="1">Gametophyte</tissue>
    </source>
</reference>
<sequence length="129" mass="15528">MTPAVLPLRDRHGRRLLLPPAPRVPPPAPRHVARIRPHTARTVECRAARQEYRNAHGWINQKRFFCKWCDQTCYGESTWRDHRLSRRHRCKVNPPKLPKCLDFERVFETTAHYERHTRSKNHLRVIRKK</sequence>